<keyword evidence="7" id="KW-0282">Flagellum</keyword>
<dbReference type="OrthoDB" id="9785233at2"/>
<dbReference type="EMBL" id="CM001488">
    <property type="protein sequence ID" value="EIM64669.1"/>
    <property type="molecule type" value="Genomic_DNA"/>
</dbReference>
<dbReference type="RefSeq" id="WP_004074268.1">
    <property type="nucleotide sequence ID" value="NZ_CM001488.1"/>
</dbReference>
<evidence type="ECO:0000313" key="7">
    <source>
        <dbReference type="EMBL" id="EIM64669.1"/>
    </source>
</evidence>
<dbReference type="HOGENOM" id="CLU_747485_0_0_7"/>
<dbReference type="Gene3D" id="2.60.40.4070">
    <property type="match status" value="2"/>
</dbReference>
<reference evidence="7 8" key="2">
    <citation type="submission" date="2012-02" db="EMBL/GenBank/DDBJ databases">
        <title>Improved High-Quality Draft sequence of Desulfobacter postgatei 2ac9.</title>
        <authorList>
            <consortium name="US DOE Joint Genome Institute"/>
            <person name="Lucas S."/>
            <person name="Han J."/>
            <person name="Lapidus A."/>
            <person name="Cheng J.-F."/>
            <person name="Goodwin L."/>
            <person name="Pitluck S."/>
            <person name="Peters L."/>
            <person name="Ovchinnikova G."/>
            <person name="Held B."/>
            <person name="Detter J.C."/>
            <person name="Han C."/>
            <person name="Tapia R."/>
            <person name="Land M."/>
            <person name="Hauser L."/>
            <person name="Kyrpides N."/>
            <person name="Ivanova N."/>
            <person name="Pagani I."/>
            <person name="Orellana R."/>
            <person name="Lovley D."/>
            <person name="Woyke T."/>
        </authorList>
    </citation>
    <scope>NUCLEOTIDE SEQUENCE [LARGE SCALE GENOMIC DNA]</scope>
    <source>
        <strain evidence="7 8">2ac9</strain>
    </source>
</reference>
<dbReference type="InterPro" id="IPR025965">
    <property type="entry name" value="FlgD/Vpr_Ig-like"/>
</dbReference>
<dbReference type="STRING" id="879212.DespoDRAFT_02851"/>
<dbReference type="Pfam" id="PF13860">
    <property type="entry name" value="FlgD_ig"/>
    <property type="match status" value="2"/>
</dbReference>
<evidence type="ECO:0000256" key="2">
    <source>
        <dbReference type="ARBA" id="ARBA00016013"/>
    </source>
</evidence>
<keyword evidence="7" id="KW-0969">Cilium</keyword>
<proteinExistence type="inferred from homology"/>
<dbReference type="InterPro" id="IPR005648">
    <property type="entry name" value="FlgD"/>
</dbReference>
<sequence length="373" mass="39138">MSDNSILSSLVSGYEAYDTQATSKSDTGKTTSLGTEDFLTLLVAQLENQNPLDPADTNQFTDQLAQFSQVEQLINANDKLDEMVTGVKGTEQEVDANSFVGLTVTATATSMTIDNGAVTSGFYEVDEPAEVIVYVYDANGTKVASLSQGEVEAGSYLISWDGTDDEGNSLDDGEYSYEVMANSGDGYKEVQSHLSGTVDAVSYQNGKGYLVIKGVLVDPEDVTTVTSSSSSSSSSSDSTSIIEYLGTTVSSSHPIIQVEDGKVQGDALSFSLTAASDVTVTIYNADDEKVDTIEISADDATGGENEVTWDGLTNSGHMNSDGLYYYTVKADTGSASTAISGEVSAITSVDGTQYLEIGDTGRLVSVSSITSVE</sequence>
<keyword evidence="7" id="KW-0966">Cell projection</keyword>
<evidence type="ECO:0000256" key="1">
    <source>
        <dbReference type="ARBA" id="ARBA00010577"/>
    </source>
</evidence>
<keyword evidence="3 5" id="KW-1005">Bacterial flagellum biogenesis</keyword>
<evidence type="ECO:0000256" key="4">
    <source>
        <dbReference type="ARBA" id="ARBA00024746"/>
    </source>
</evidence>
<reference evidence="7 8" key="1">
    <citation type="submission" date="2011-09" db="EMBL/GenBank/DDBJ databases">
        <authorList>
            <consortium name="US DOE Joint Genome Institute (JGI-PGF)"/>
            <person name="Lucas S."/>
            <person name="Han J."/>
            <person name="Lapidus A."/>
            <person name="Cheng J.-F."/>
            <person name="Goodwin L."/>
            <person name="Pitluck S."/>
            <person name="Peters L."/>
            <person name="Land M.L."/>
            <person name="Hauser L."/>
            <person name="Orellana R."/>
            <person name="Lovley D."/>
            <person name="Woyke T.J."/>
        </authorList>
    </citation>
    <scope>NUCLEOTIDE SEQUENCE [LARGE SCALE GENOMIC DNA]</scope>
    <source>
        <strain evidence="7 8">2ac9</strain>
    </source>
</reference>
<dbReference type="AlphaFoldDB" id="I5B5A6"/>
<evidence type="ECO:0000256" key="3">
    <source>
        <dbReference type="ARBA" id="ARBA00022795"/>
    </source>
</evidence>
<accession>I5B5A6</accession>
<dbReference type="Gene3D" id="2.30.30.910">
    <property type="match status" value="1"/>
</dbReference>
<protein>
    <recommendedName>
        <fullName evidence="2 5">Basal-body rod modification protein FlgD</fullName>
    </recommendedName>
</protein>
<evidence type="ECO:0000259" key="6">
    <source>
        <dbReference type="Pfam" id="PF13860"/>
    </source>
</evidence>
<name>I5B5A6_9BACT</name>
<comment type="function">
    <text evidence="4 5">Required for flagellar hook formation. May act as a scaffolding protein.</text>
</comment>
<dbReference type="eggNOG" id="COG1843">
    <property type="taxonomic scope" value="Bacteria"/>
</dbReference>
<organism evidence="7 8">
    <name type="scientific">Desulfobacter postgatei 2ac9</name>
    <dbReference type="NCBI Taxonomy" id="879212"/>
    <lineage>
        <taxon>Bacteria</taxon>
        <taxon>Pseudomonadati</taxon>
        <taxon>Thermodesulfobacteriota</taxon>
        <taxon>Desulfobacteria</taxon>
        <taxon>Desulfobacterales</taxon>
        <taxon>Desulfobacteraceae</taxon>
        <taxon>Desulfobacter</taxon>
    </lineage>
</organism>
<gene>
    <name evidence="7" type="ORF">DespoDRAFT_02851</name>
</gene>
<comment type="similarity">
    <text evidence="1 5">Belongs to the FlgD family.</text>
</comment>
<dbReference type="Proteomes" id="UP000005778">
    <property type="component" value="Chromosome"/>
</dbReference>
<keyword evidence="8" id="KW-1185">Reference proteome</keyword>
<dbReference type="Pfam" id="PF03963">
    <property type="entry name" value="FlgD"/>
    <property type="match status" value="1"/>
</dbReference>
<feature type="domain" description="FlgD/Vpr Ig-like" evidence="6">
    <location>
        <begin position="266"/>
        <end position="333"/>
    </location>
</feature>
<evidence type="ECO:0000313" key="8">
    <source>
        <dbReference type="Proteomes" id="UP000005778"/>
    </source>
</evidence>
<evidence type="ECO:0000256" key="5">
    <source>
        <dbReference type="RuleBase" id="RU362076"/>
    </source>
</evidence>
<dbReference type="GO" id="GO:0044781">
    <property type="term" value="P:bacterial-type flagellum organization"/>
    <property type="evidence" value="ECO:0007669"/>
    <property type="project" value="UniProtKB-UniRule"/>
</dbReference>
<feature type="domain" description="FlgD/Vpr Ig-like" evidence="6">
    <location>
        <begin position="113"/>
        <end position="185"/>
    </location>
</feature>